<reference evidence="1 2" key="1">
    <citation type="submission" date="2014-04" db="EMBL/GenBank/DDBJ databases">
        <authorList>
            <consortium name="DOE Joint Genome Institute"/>
            <person name="Kuo A."/>
            <person name="Kohler A."/>
            <person name="Costa M.D."/>
            <person name="Nagy L.G."/>
            <person name="Floudas D."/>
            <person name="Copeland A."/>
            <person name="Barry K.W."/>
            <person name="Cichocki N."/>
            <person name="Veneault-Fourrey C."/>
            <person name="LaButti K."/>
            <person name="Lindquist E.A."/>
            <person name="Lipzen A."/>
            <person name="Lundell T."/>
            <person name="Morin E."/>
            <person name="Murat C."/>
            <person name="Sun H."/>
            <person name="Tunlid A."/>
            <person name="Henrissat B."/>
            <person name="Grigoriev I.V."/>
            <person name="Hibbett D.S."/>
            <person name="Martin F."/>
            <person name="Nordberg H.P."/>
            <person name="Cantor M.N."/>
            <person name="Hua S.X."/>
        </authorList>
    </citation>
    <scope>NUCLEOTIDE SEQUENCE [LARGE SCALE GENOMIC DNA]</scope>
    <source>
        <strain evidence="1 2">Marx 270</strain>
    </source>
</reference>
<name>A0A0C3PA91_PISTI</name>
<organism evidence="1 2">
    <name type="scientific">Pisolithus tinctorius Marx 270</name>
    <dbReference type="NCBI Taxonomy" id="870435"/>
    <lineage>
        <taxon>Eukaryota</taxon>
        <taxon>Fungi</taxon>
        <taxon>Dikarya</taxon>
        <taxon>Basidiomycota</taxon>
        <taxon>Agaricomycotina</taxon>
        <taxon>Agaricomycetes</taxon>
        <taxon>Agaricomycetidae</taxon>
        <taxon>Boletales</taxon>
        <taxon>Sclerodermatineae</taxon>
        <taxon>Pisolithaceae</taxon>
        <taxon>Pisolithus</taxon>
    </lineage>
</organism>
<gene>
    <name evidence="1" type="ORF">M404DRAFT_98743</name>
</gene>
<dbReference type="AlphaFoldDB" id="A0A0C3PA91"/>
<keyword evidence="2" id="KW-1185">Reference proteome</keyword>
<dbReference type="HOGENOM" id="CLU_2549269_0_0_1"/>
<feature type="non-terminal residue" evidence="1">
    <location>
        <position position="1"/>
    </location>
</feature>
<sequence length="83" mass="9913">DTKNWKVAKEFQRELDLLRKNYRALPLRVYKQNQFVEPSNVNDELEGALVEVWFSIYHTFIKKQSASPVDSFQAETEHMRILK</sequence>
<feature type="non-terminal residue" evidence="1">
    <location>
        <position position="83"/>
    </location>
</feature>
<dbReference type="Proteomes" id="UP000054217">
    <property type="component" value="Unassembled WGS sequence"/>
</dbReference>
<dbReference type="EMBL" id="KN831952">
    <property type="protein sequence ID" value="KIO10520.1"/>
    <property type="molecule type" value="Genomic_DNA"/>
</dbReference>
<evidence type="ECO:0000313" key="1">
    <source>
        <dbReference type="EMBL" id="KIO10520.1"/>
    </source>
</evidence>
<reference evidence="2" key="2">
    <citation type="submission" date="2015-01" db="EMBL/GenBank/DDBJ databases">
        <title>Evolutionary Origins and Diversification of the Mycorrhizal Mutualists.</title>
        <authorList>
            <consortium name="DOE Joint Genome Institute"/>
            <consortium name="Mycorrhizal Genomics Consortium"/>
            <person name="Kohler A."/>
            <person name="Kuo A."/>
            <person name="Nagy L.G."/>
            <person name="Floudas D."/>
            <person name="Copeland A."/>
            <person name="Barry K.W."/>
            <person name="Cichocki N."/>
            <person name="Veneault-Fourrey C."/>
            <person name="LaButti K."/>
            <person name="Lindquist E.A."/>
            <person name="Lipzen A."/>
            <person name="Lundell T."/>
            <person name="Morin E."/>
            <person name="Murat C."/>
            <person name="Riley R."/>
            <person name="Ohm R."/>
            <person name="Sun H."/>
            <person name="Tunlid A."/>
            <person name="Henrissat B."/>
            <person name="Grigoriev I.V."/>
            <person name="Hibbett D.S."/>
            <person name="Martin F."/>
        </authorList>
    </citation>
    <scope>NUCLEOTIDE SEQUENCE [LARGE SCALE GENOMIC DNA]</scope>
    <source>
        <strain evidence="2">Marx 270</strain>
    </source>
</reference>
<dbReference type="InParanoid" id="A0A0C3PA91"/>
<evidence type="ECO:0000313" key="2">
    <source>
        <dbReference type="Proteomes" id="UP000054217"/>
    </source>
</evidence>
<dbReference type="OrthoDB" id="2691310at2759"/>
<proteinExistence type="predicted"/>
<protein>
    <submittedName>
        <fullName evidence="1">Uncharacterized protein</fullName>
    </submittedName>
</protein>
<accession>A0A0C3PA91</accession>